<dbReference type="EMBL" id="JPKZ01000862">
    <property type="protein sequence ID" value="KHN85101.1"/>
    <property type="molecule type" value="Genomic_DNA"/>
</dbReference>
<evidence type="ECO:0000256" key="3">
    <source>
        <dbReference type="ARBA" id="ARBA00007063"/>
    </source>
</evidence>
<feature type="transmembrane region" description="Helical" evidence="10">
    <location>
        <begin position="255"/>
        <end position="277"/>
    </location>
</feature>
<evidence type="ECO:0000256" key="1">
    <source>
        <dbReference type="ARBA" id="ARBA00004477"/>
    </source>
</evidence>
<name>A0A0B2VNK9_TOXCA</name>
<dbReference type="UniPathway" id="UPA00378"/>
<proteinExistence type="inferred from homology"/>
<evidence type="ECO:0000256" key="9">
    <source>
        <dbReference type="ARBA" id="ARBA00023136"/>
    </source>
</evidence>
<dbReference type="Proteomes" id="UP000031036">
    <property type="component" value="Unassembled WGS sequence"/>
</dbReference>
<comment type="caution">
    <text evidence="12">The sequence shown here is derived from an EMBL/GenBank/DDBJ whole genome shotgun (WGS) entry which is preliminary data.</text>
</comment>
<dbReference type="OMA" id="PRDMHAK"/>
<feature type="transmembrane region" description="Helical" evidence="10">
    <location>
        <begin position="364"/>
        <end position="384"/>
    </location>
</feature>
<keyword evidence="6 10" id="KW-0812">Transmembrane</keyword>
<evidence type="ECO:0000313" key="13">
    <source>
        <dbReference type="Proteomes" id="UP000031036"/>
    </source>
</evidence>
<evidence type="ECO:0000256" key="2">
    <source>
        <dbReference type="ARBA" id="ARBA00004922"/>
    </source>
</evidence>
<dbReference type="GO" id="GO:0000026">
    <property type="term" value="F:alpha-1,2-mannosyltransferase activity"/>
    <property type="evidence" value="ECO:0007669"/>
    <property type="project" value="TreeGrafter"/>
</dbReference>
<feature type="transmembrane region" description="Helical" evidence="10">
    <location>
        <begin position="396"/>
        <end position="419"/>
    </location>
</feature>
<evidence type="ECO:0000256" key="6">
    <source>
        <dbReference type="ARBA" id="ARBA00022692"/>
    </source>
</evidence>
<evidence type="ECO:0000256" key="5">
    <source>
        <dbReference type="ARBA" id="ARBA00022679"/>
    </source>
</evidence>
<evidence type="ECO:0000256" key="8">
    <source>
        <dbReference type="ARBA" id="ARBA00022989"/>
    </source>
</evidence>
<sequence length="635" mass="72152">MTKKNLSLLKRSSNRAVSKPSASVREDSMEQSAALINDPETRTDRYAKLYVPTGDFDVEWQPAASSIFKILFSFRISAAMWSAIADCDEVYNYWEPLHLLVYGSGFQTWEYSPLYAIRSYAYILLHSGPALVLRTLFSSNKVGVFMTMRCVLGLFNVLSEMSLYKALCARLGNGIARLYIALTILSSGMFISSCAFLPSSFSMSLNTFAMAAYIEDNWFLSIMFTAVSAMVGWPFAAVLGLPIVLEMLVVRPKRLFVLFLNYAIMCGGLTIIALVLIDSYYYGKTVLAPLNIVLYNVFSSHGPNLYGVEDVMFYVKNLLLNWNLAVVLAPLAAPFAAFVFVRIRSSKQQSHRMPFEFSFTYWQRFLPVLFVSFSFSIWLLIFFSQPHKEERFLFPIYPLIALLAAVTLDAIPRIGVVLLGGGTRKFWNVCVGAILAVFVVLSLSRSAALHRNFAAPIEVFKGLNEHLTIPATLDKPSYHSRENDSSIHVCIGKEWYRFPSSFFLPTGIVDRQGRKWNTELNFIKSEFAGLLPKPFAEGPLPHITRIIPTQMNDLNREEPSRYVSLDKCDYLIDLETPDVTDLEPNFAAQRNVWRSVIRRRFLLSSHSEPLFRTFYVPFLTDGRIRFGNYHLLERI</sequence>
<dbReference type="EC" id="2.4.1.-" evidence="10"/>
<reference evidence="12 13" key="1">
    <citation type="submission" date="2014-11" db="EMBL/GenBank/DDBJ databases">
        <title>Genetic blueprint of the zoonotic pathogen Toxocara canis.</title>
        <authorList>
            <person name="Zhu X.-Q."/>
            <person name="Korhonen P.K."/>
            <person name="Cai H."/>
            <person name="Young N.D."/>
            <person name="Nejsum P."/>
            <person name="von Samson-Himmelstjerna G."/>
            <person name="Boag P.R."/>
            <person name="Tan P."/>
            <person name="Li Q."/>
            <person name="Min J."/>
            <person name="Yang Y."/>
            <person name="Wang X."/>
            <person name="Fang X."/>
            <person name="Hall R.S."/>
            <person name="Hofmann A."/>
            <person name="Sternberg P.W."/>
            <person name="Jex A.R."/>
            <person name="Gasser R.B."/>
        </authorList>
    </citation>
    <scope>NUCLEOTIDE SEQUENCE [LARGE SCALE GENOMIC DNA]</scope>
    <source>
        <strain evidence="12">PN_DK_2014</strain>
    </source>
</reference>
<keyword evidence="5 12" id="KW-0808">Transferase</keyword>
<organism evidence="12 13">
    <name type="scientific">Toxocara canis</name>
    <name type="common">Canine roundworm</name>
    <dbReference type="NCBI Taxonomy" id="6265"/>
    <lineage>
        <taxon>Eukaryota</taxon>
        <taxon>Metazoa</taxon>
        <taxon>Ecdysozoa</taxon>
        <taxon>Nematoda</taxon>
        <taxon>Chromadorea</taxon>
        <taxon>Rhabditida</taxon>
        <taxon>Spirurina</taxon>
        <taxon>Ascaridomorpha</taxon>
        <taxon>Ascaridoidea</taxon>
        <taxon>Toxocaridae</taxon>
        <taxon>Toxocara</taxon>
    </lineage>
</organism>
<comment type="pathway">
    <text evidence="2">Protein modification; protein glycosylation.</text>
</comment>
<keyword evidence="9 10" id="KW-0472">Membrane</keyword>
<feature type="region of interest" description="Disordered" evidence="11">
    <location>
        <begin position="1"/>
        <end position="34"/>
    </location>
</feature>
<dbReference type="PANTHER" id="PTHR22760:SF2">
    <property type="entry name" value="ALPHA-1,2-MANNOSYLTRANSFERASE ALG9"/>
    <property type="match status" value="1"/>
</dbReference>
<keyword evidence="7 10" id="KW-0256">Endoplasmic reticulum</keyword>
<dbReference type="GO" id="GO:0005789">
    <property type="term" value="C:endoplasmic reticulum membrane"/>
    <property type="evidence" value="ECO:0007669"/>
    <property type="project" value="UniProtKB-SubCell"/>
</dbReference>
<dbReference type="InterPro" id="IPR005599">
    <property type="entry name" value="GPI_mannosylTrfase"/>
</dbReference>
<evidence type="ECO:0000313" key="12">
    <source>
        <dbReference type="EMBL" id="KHN85101.1"/>
    </source>
</evidence>
<dbReference type="PANTHER" id="PTHR22760">
    <property type="entry name" value="GLYCOSYLTRANSFERASE"/>
    <property type="match status" value="1"/>
</dbReference>
<evidence type="ECO:0000256" key="7">
    <source>
        <dbReference type="ARBA" id="ARBA00022824"/>
    </source>
</evidence>
<evidence type="ECO:0000256" key="4">
    <source>
        <dbReference type="ARBA" id="ARBA00022676"/>
    </source>
</evidence>
<keyword evidence="13" id="KW-1185">Reference proteome</keyword>
<evidence type="ECO:0000256" key="11">
    <source>
        <dbReference type="SAM" id="MobiDB-lite"/>
    </source>
</evidence>
<protein>
    <recommendedName>
        <fullName evidence="10">Mannosyltransferase</fullName>
        <ecNumber evidence="10">2.4.1.-</ecNumber>
    </recommendedName>
</protein>
<dbReference type="OrthoDB" id="497541at2759"/>
<gene>
    <name evidence="12" type="primary">C14A4.3</name>
    <name evidence="12" type="ORF">Tcan_09808</name>
</gene>
<comment type="subcellular location">
    <subcellularLocation>
        <location evidence="1 10">Endoplasmic reticulum membrane</location>
        <topology evidence="1 10">Multi-pass membrane protein</topology>
    </subcellularLocation>
</comment>
<dbReference type="AlphaFoldDB" id="A0A0B2VNK9"/>
<feature type="transmembrane region" description="Helical" evidence="10">
    <location>
        <begin position="322"/>
        <end position="343"/>
    </location>
</feature>
<dbReference type="GO" id="GO:0006487">
    <property type="term" value="P:protein N-linked glycosylation"/>
    <property type="evidence" value="ECO:0007669"/>
    <property type="project" value="TreeGrafter"/>
</dbReference>
<comment type="similarity">
    <text evidence="3 10">Belongs to the glycosyltransferase 22 family.</text>
</comment>
<keyword evidence="4 10" id="KW-0328">Glycosyltransferase</keyword>
<dbReference type="Pfam" id="PF03901">
    <property type="entry name" value="Glyco_transf_22"/>
    <property type="match status" value="1"/>
</dbReference>
<keyword evidence="8 10" id="KW-1133">Transmembrane helix</keyword>
<feature type="transmembrane region" description="Helical" evidence="10">
    <location>
        <begin position="218"/>
        <end position="243"/>
    </location>
</feature>
<accession>A0A0B2VNK9</accession>
<evidence type="ECO:0000256" key="10">
    <source>
        <dbReference type="RuleBase" id="RU363075"/>
    </source>
</evidence>
<feature type="transmembrane region" description="Helical" evidence="10">
    <location>
        <begin position="176"/>
        <end position="198"/>
    </location>
</feature>
<feature type="transmembrane region" description="Helical" evidence="10">
    <location>
        <begin position="426"/>
        <end position="444"/>
    </location>
</feature>
<dbReference type="STRING" id="6265.A0A0B2VNK9"/>